<reference evidence="2" key="1">
    <citation type="submission" date="2019-10" db="EMBL/GenBank/DDBJ databases">
        <authorList>
            <person name="Zhang R."/>
            <person name="Pan Y."/>
            <person name="Wang J."/>
            <person name="Ma R."/>
            <person name="Yu S."/>
        </authorList>
    </citation>
    <scope>NUCLEOTIDE SEQUENCE</scope>
    <source>
        <strain evidence="2">LA-IB0</strain>
        <tissue evidence="2">Leaf</tissue>
    </source>
</reference>
<dbReference type="Proteomes" id="UP000826271">
    <property type="component" value="Unassembled WGS sequence"/>
</dbReference>
<gene>
    <name evidence="2" type="ORF">BUALT_Bualt15G0085700</name>
</gene>
<accession>A0AAV6WKB1</accession>
<evidence type="ECO:0000313" key="3">
    <source>
        <dbReference type="Proteomes" id="UP000826271"/>
    </source>
</evidence>
<feature type="coiled-coil region" evidence="1">
    <location>
        <begin position="72"/>
        <end position="107"/>
    </location>
</feature>
<dbReference type="EMBL" id="WHWC01000015">
    <property type="protein sequence ID" value="KAG8368812.1"/>
    <property type="molecule type" value="Genomic_DNA"/>
</dbReference>
<keyword evidence="1" id="KW-0175">Coiled coil</keyword>
<name>A0AAV6WKB1_9LAMI</name>
<dbReference type="AlphaFoldDB" id="A0AAV6WKB1"/>
<protein>
    <recommendedName>
        <fullName evidence="4">Retrotransposon gag domain-containing protein</fullName>
    </recommendedName>
</protein>
<sequence>MLSVPVVTGNFAAVAKLELENQELSPRVIQCFSPHEVDGEVSCWILFVSGIRAVDPRIDGTDPLSMADGTMSMDMRRELDGLKEQVKDQLKANSDEMKKSIEELRTMIASVAASVRELHGGLIGETSTREGMREEPDTIPPTSLRQDHWHQTYQAPTWFSQIKFPKFNREDLRGWIYRCKQFLEEDDTRPQSKVRIAVVHLEGKALQWHQIFMKNQLTRDLPHWGEYVKAFNDRFGALLYEDPMSELASESQTN</sequence>
<comment type="caution">
    <text evidence="2">The sequence shown here is derived from an EMBL/GenBank/DDBJ whole genome shotgun (WGS) entry which is preliminary data.</text>
</comment>
<evidence type="ECO:0000256" key="1">
    <source>
        <dbReference type="SAM" id="Coils"/>
    </source>
</evidence>
<evidence type="ECO:0008006" key="4">
    <source>
        <dbReference type="Google" id="ProtNLM"/>
    </source>
</evidence>
<proteinExistence type="predicted"/>
<evidence type="ECO:0000313" key="2">
    <source>
        <dbReference type="EMBL" id="KAG8368812.1"/>
    </source>
</evidence>
<organism evidence="2 3">
    <name type="scientific">Buddleja alternifolia</name>
    <dbReference type="NCBI Taxonomy" id="168488"/>
    <lineage>
        <taxon>Eukaryota</taxon>
        <taxon>Viridiplantae</taxon>
        <taxon>Streptophyta</taxon>
        <taxon>Embryophyta</taxon>
        <taxon>Tracheophyta</taxon>
        <taxon>Spermatophyta</taxon>
        <taxon>Magnoliopsida</taxon>
        <taxon>eudicotyledons</taxon>
        <taxon>Gunneridae</taxon>
        <taxon>Pentapetalae</taxon>
        <taxon>asterids</taxon>
        <taxon>lamiids</taxon>
        <taxon>Lamiales</taxon>
        <taxon>Scrophulariaceae</taxon>
        <taxon>Buddlejeae</taxon>
        <taxon>Buddleja</taxon>
    </lineage>
</organism>
<keyword evidence="3" id="KW-1185">Reference proteome</keyword>